<protein>
    <submittedName>
        <fullName evidence="2">Uncharacterized protein</fullName>
    </submittedName>
</protein>
<sequence length="49" mass="5276">MNIVVIGTGYVGLPLIESSAISQKVGNQNPLTPESGPTTIDCRLRTRDY</sequence>
<proteinExistence type="predicted"/>
<dbReference type="EMBL" id="BARV01001743">
    <property type="protein sequence ID" value="GAH99677.1"/>
    <property type="molecule type" value="Genomic_DNA"/>
</dbReference>
<feature type="compositionally biased region" description="Polar residues" evidence="1">
    <location>
        <begin position="25"/>
        <end position="38"/>
    </location>
</feature>
<reference evidence="2" key="1">
    <citation type="journal article" date="2014" name="Front. Microbiol.">
        <title>High frequency of phylogenetically diverse reductive dehalogenase-homologous genes in deep subseafloor sedimentary metagenomes.</title>
        <authorList>
            <person name="Kawai M."/>
            <person name="Futagami T."/>
            <person name="Toyoda A."/>
            <person name="Takaki Y."/>
            <person name="Nishi S."/>
            <person name="Hori S."/>
            <person name="Arai W."/>
            <person name="Tsubouchi T."/>
            <person name="Morono Y."/>
            <person name="Uchiyama I."/>
            <person name="Ito T."/>
            <person name="Fujiyama A."/>
            <person name="Inagaki F."/>
            <person name="Takami H."/>
        </authorList>
    </citation>
    <scope>NUCLEOTIDE SEQUENCE</scope>
    <source>
        <strain evidence="2">Expedition CK06-06</strain>
    </source>
</reference>
<feature type="region of interest" description="Disordered" evidence="1">
    <location>
        <begin position="25"/>
        <end position="49"/>
    </location>
</feature>
<organism evidence="2">
    <name type="scientific">marine sediment metagenome</name>
    <dbReference type="NCBI Taxonomy" id="412755"/>
    <lineage>
        <taxon>unclassified sequences</taxon>
        <taxon>metagenomes</taxon>
        <taxon>ecological metagenomes</taxon>
    </lineage>
</organism>
<evidence type="ECO:0000256" key="1">
    <source>
        <dbReference type="SAM" id="MobiDB-lite"/>
    </source>
</evidence>
<evidence type="ECO:0000313" key="2">
    <source>
        <dbReference type="EMBL" id="GAH99677.1"/>
    </source>
</evidence>
<dbReference type="AlphaFoldDB" id="X1JZM2"/>
<gene>
    <name evidence="2" type="ORF">S06H3_04861</name>
</gene>
<accession>X1JZM2</accession>
<name>X1JZM2_9ZZZZ</name>
<comment type="caution">
    <text evidence="2">The sequence shown here is derived from an EMBL/GenBank/DDBJ whole genome shotgun (WGS) entry which is preliminary data.</text>
</comment>